<evidence type="ECO:0000313" key="4">
    <source>
        <dbReference type="Proteomes" id="UP001162836"/>
    </source>
</evidence>
<dbReference type="PANTHER" id="PTHR45947:SF3">
    <property type="entry name" value="SULFOQUINOVOSYL TRANSFERASE SQD2"/>
    <property type="match status" value="1"/>
</dbReference>
<feature type="domain" description="Glycosyl transferase family 1" evidence="1">
    <location>
        <begin position="220"/>
        <end position="367"/>
    </location>
</feature>
<feature type="domain" description="Glycosyltransferase subfamily 4-like N-terminal" evidence="2">
    <location>
        <begin position="35"/>
        <end position="206"/>
    </location>
</feature>
<reference evidence="3 4" key="1">
    <citation type="journal article" date="2023" name="Antonie Van Leeuwenhoek">
        <title>Unveiling the genomic potential of a novel thermostable glycoside hydrolases producing Neobacillus sedimentimangrovi UE25.</title>
        <authorList>
            <person name="Ejaz U."/>
            <person name="Saleem F."/>
            <person name="Rashid R."/>
            <person name="Hasan K.A."/>
            <person name="Syed M.N."/>
            <person name="Sohail M."/>
        </authorList>
    </citation>
    <scope>NUCLEOTIDE SEQUENCE [LARGE SCALE GENOMIC DNA]</scope>
    <source>
        <strain evidence="3 4">UE25</strain>
    </source>
</reference>
<evidence type="ECO:0000259" key="2">
    <source>
        <dbReference type="Pfam" id="PF13439"/>
    </source>
</evidence>
<accession>A0ABS8QFU8</accession>
<dbReference type="Pfam" id="PF00534">
    <property type="entry name" value="Glycos_transf_1"/>
    <property type="match status" value="1"/>
</dbReference>
<dbReference type="Proteomes" id="UP001162836">
    <property type="component" value="Unassembled WGS sequence"/>
</dbReference>
<sequence>MPKLVAHQADTQSKLMEGWQLKILMLSWEYPPNIVGGLSKHVSSLAVQLAKLGHEIHVLTAGNRHLPSFEEINGVKVHRVTPLNYQDDCFLSWIGGLNLAMAFKAESLVKEFTFDLIHAHDWLVGAAALVLKDVLSIPLLSTIHATEHGRNNGIYTEMQKFIHEKERDLIIGSDQLIVCSQYMKEQLLTVFQATEENIIIIPNGVEPPETFSKIEDWIPKLKNKKYIFSIGRMVKEKGFETIIEAAALAKEQGFDYTFIIAGKGPMLDTFRRVTVERGLENHVSFIGYITEEQKNALISGCMAAVFPSLYEPFGIVALETLIQGKPTIVANTGGLKGIIKHLQTGLLMNPGDEKSLLEQIHFLSKHLHIANQIGAKGMEMVESLYRWNRIAADTSTVMEDTVLNSRIKER</sequence>
<dbReference type="Gene3D" id="3.40.50.2000">
    <property type="entry name" value="Glycogen Phosphorylase B"/>
    <property type="match status" value="2"/>
</dbReference>
<dbReference type="InterPro" id="IPR001296">
    <property type="entry name" value="Glyco_trans_1"/>
</dbReference>
<dbReference type="CDD" id="cd03801">
    <property type="entry name" value="GT4_PimA-like"/>
    <property type="match status" value="1"/>
</dbReference>
<comment type="caution">
    <text evidence="3">The sequence shown here is derived from an EMBL/GenBank/DDBJ whole genome shotgun (WGS) entry which is preliminary data.</text>
</comment>
<dbReference type="Pfam" id="PF13439">
    <property type="entry name" value="Glyco_transf_4"/>
    <property type="match status" value="1"/>
</dbReference>
<dbReference type="PANTHER" id="PTHR45947">
    <property type="entry name" value="SULFOQUINOVOSYL TRANSFERASE SQD2"/>
    <property type="match status" value="1"/>
</dbReference>
<proteinExistence type="predicted"/>
<evidence type="ECO:0000259" key="1">
    <source>
        <dbReference type="Pfam" id="PF00534"/>
    </source>
</evidence>
<evidence type="ECO:0000313" key="3">
    <source>
        <dbReference type="EMBL" id="MCD4838118.1"/>
    </source>
</evidence>
<dbReference type="RefSeq" id="WP_231314306.1">
    <property type="nucleotide sequence ID" value="NZ_JAJODE010000008.1"/>
</dbReference>
<dbReference type="InterPro" id="IPR028098">
    <property type="entry name" value="Glyco_trans_4-like_N"/>
</dbReference>
<keyword evidence="4" id="KW-1185">Reference proteome</keyword>
<gene>
    <name evidence="3" type="ORF">LRS37_04380</name>
</gene>
<protein>
    <submittedName>
        <fullName evidence="3">Glycosyltransferase family 4 protein</fullName>
    </submittedName>
</protein>
<dbReference type="EMBL" id="JAJODE010000008">
    <property type="protein sequence ID" value="MCD4838118.1"/>
    <property type="molecule type" value="Genomic_DNA"/>
</dbReference>
<dbReference type="SUPFAM" id="SSF53756">
    <property type="entry name" value="UDP-Glycosyltransferase/glycogen phosphorylase"/>
    <property type="match status" value="1"/>
</dbReference>
<name>A0ABS8QFU8_9BACI</name>
<dbReference type="InterPro" id="IPR050194">
    <property type="entry name" value="Glycosyltransferase_grp1"/>
</dbReference>
<organism evidence="3 4">
    <name type="scientific">Neobacillus sedimentimangrovi</name>
    <dbReference type="NCBI Taxonomy" id="2699460"/>
    <lineage>
        <taxon>Bacteria</taxon>
        <taxon>Bacillati</taxon>
        <taxon>Bacillota</taxon>
        <taxon>Bacilli</taxon>
        <taxon>Bacillales</taxon>
        <taxon>Bacillaceae</taxon>
        <taxon>Neobacillus</taxon>
    </lineage>
</organism>